<dbReference type="PANTHER" id="PTHR30222">
    <property type="entry name" value="SPERMIDINE/PUTRESCINE-BINDING PERIPLASMIC PROTEIN"/>
    <property type="match status" value="1"/>
</dbReference>
<keyword evidence="5" id="KW-1185">Reference proteome</keyword>
<reference evidence="4 5" key="1">
    <citation type="submission" date="2018-03" db="EMBL/GenBank/DDBJ databases">
        <title>The draft genome of Mesorhizobium soli JCM 19897.</title>
        <authorList>
            <person name="Li L."/>
            <person name="Liu L."/>
            <person name="Liang L."/>
            <person name="Wang T."/>
            <person name="Zhang X."/>
        </authorList>
    </citation>
    <scope>NUCLEOTIDE SEQUENCE [LARGE SCALE GENOMIC DNA]</scope>
    <source>
        <strain evidence="4 5">JCM 19897</strain>
    </source>
</reference>
<dbReference type="EMBL" id="PXYL01000002">
    <property type="protein sequence ID" value="PSJ62723.1"/>
    <property type="molecule type" value="Genomic_DNA"/>
</dbReference>
<dbReference type="AlphaFoldDB" id="A0A2P7SJR0"/>
<dbReference type="OrthoDB" id="9815444at2"/>
<evidence type="ECO:0000313" key="4">
    <source>
        <dbReference type="EMBL" id="PSJ62723.1"/>
    </source>
</evidence>
<evidence type="ECO:0000256" key="2">
    <source>
        <dbReference type="ARBA" id="ARBA00022764"/>
    </source>
</evidence>
<comment type="caution">
    <text evidence="4">The sequence shown here is derived from an EMBL/GenBank/DDBJ whole genome shotgun (WGS) entry which is preliminary data.</text>
</comment>
<organism evidence="4 5">
    <name type="scientific">Pseudaminobacter soli</name>
    <name type="common">ex Li et al. 2025</name>
    <dbReference type="NCBI Taxonomy" id="1295366"/>
    <lineage>
        <taxon>Bacteria</taxon>
        <taxon>Pseudomonadati</taxon>
        <taxon>Pseudomonadota</taxon>
        <taxon>Alphaproteobacteria</taxon>
        <taxon>Hyphomicrobiales</taxon>
        <taxon>Phyllobacteriaceae</taxon>
        <taxon>Pseudaminobacter</taxon>
    </lineage>
</organism>
<evidence type="ECO:0000313" key="5">
    <source>
        <dbReference type="Proteomes" id="UP000240653"/>
    </source>
</evidence>
<name>A0A2P7SJR0_9HYPH</name>
<evidence type="ECO:0000256" key="1">
    <source>
        <dbReference type="ARBA" id="ARBA00022729"/>
    </source>
</evidence>
<keyword evidence="2" id="KW-0574">Periplasm</keyword>
<dbReference type="Pfam" id="PF13416">
    <property type="entry name" value="SBP_bac_8"/>
    <property type="match status" value="1"/>
</dbReference>
<gene>
    <name evidence="4" type="ORF">C7I85_03720</name>
</gene>
<protein>
    <submittedName>
        <fullName evidence="4">ABC transporter substrate-binding protein</fullName>
    </submittedName>
</protein>
<dbReference type="Gene3D" id="3.40.190.10">
    <property type="entry name" value="Periplasmic binding protein-like II"/>
    <property type="match status" value="2"/>
</dbReference>
<dbReference type="SUPFAM" id="SSF53850">
    <property type="entry name" value="Periplasmic binding protein-like II"/>
    <property type="match status" value="1"/>
</dbReference>
<feature type="chain" id="PRO_5015192585" evidence="3">
    <location>
        <begin position="26"/>
        <end position="340"/>
    </location>
</feature>
<dbReference type="CDD" id="cd13589">
    <property type="entry name" value="PBP2_polyamine_RpCGA009"/>
    <property type="match status" value="1"/>
</dbReference>
<proteinExistence type="predicted"/>
<dbReference type="InterPro" id="IPR006059">
    <property type="entry name" value="SBP"/>
</dbReference>
<keyword evidence="1 3" id="KW-0732">Signal</keyword>
<dbReference type="PANTHER" id="PTHR30222:SF2">
    <property type="entry name" value="ABC TRANSPORTER SUBSTRATE-BINDING PROTEIN"/>
    <property type="match status" value="1"/>
</dbReference>
<evidence type="ECO:0000256" key="3">
    <source>
        <dbReference type="SAM" id="SignalP"/>
    </source>
</evidence>
<sequence>MGNQMRKTFIITAVATLLAGTAVSAADTTLTISSYGGAYQEAQSKSYFQPFMAQNPDIKIVEDSASSNAKLKAMVETGNVTLDLLLTDDSFGLEADAQWLEPIDYSIVDKSKFIAGAAGTYRVASDIEGTVLAYNANEFGGEAPQGFADFFDTKKFPGSRAVWKYAASGIFEVALIADGVKPEDLYPIDVERALKKLDTIKSDLVWWESGSQSEQLLSSGEASMALVWVGRALGVAEKGIKIDWTNWTSQTGYWVVPKGTKNKEAAMKAISFFTEPAQQIEFTKYMPYGPSNKNALASVDNKFKGSLPTDHLDTRVLMNADWWAENGAKVDLRFQEWLLQ</sequence>
<accession>A0A2P7SJR0</accession>
<dbReference type="Proteomes" id="UP000240653">
    <property type="component" value="Unassembled WGS sequence"/>
</dbReference>
<feature type="signal peptide" evidence="3">
    <location>
        <begin position="1"/>
        <end position="25"/>
    </location>
</feature>